<name>A4AAH0_9GAMM</name>
<dbReference type="InterPro" id="IPR021309">
    <property type="entry name" value="YgaP-like_TM"/>
</dbReference>
<evidence type="ECO:0000259" key="2">
    <source>
        <dbReference type="Pfam" id="PF11127"/>
    </source>
</evidence>
<evidence type="ECO:0000256" key="1">
    <source>
        <dbReference type="SAM" id="Phobius"/>
    </source>
</evidence>
<reference evidence="3 4" key="2">
    <citation type="journal article" date="2009" name="PLoS ONE">
        <title>The photosynthetic apparatus and its regulation in the aerobic gammaproteobacterium Congregibacter litoralis gen. nov., sp. nov.</title>
        <authorList>
            <person name="Spring S."/>
            <person name="Lunsdorf H."/>
            <person name="Fuchs B.M."/>
            <person name="Tindall B.J."/>
        </authorList>
    </citation>
    <scope>NUCLEOTIDE SEQUENCE [LARGE SCALE GENOMIC DNA]</scope>
    <source>
        <strain evidence="3">KT71</strain>
    </source>
</reference>
<keyword evidence="4" id="KW-1185">Reference proteome</keyword>
<keyword evidence="1" id="KW-1133">Transmembrane helix</keyword>
<dbReference type="HOGENOM" id="CLU_2583700_0_0_6"/>
<feature type="transmembrane region" description="Helical" evidence="1">
    <location>
        <begin position="33"/>
        <end position="51"/>
    </location>
</feature>
<dbReference type="eggNOG" id="ENOG50347SR">
    <property type="taxonomic scope" value="Bacteria"/>
</dbReference>
<proteinExistence type="predicted"/>
<evidence type="ECO:0000313" key="4">
    <source>
        <dbReference type="Proteomes" id="UP000019205"/>
    </source>
</evidence>
<organism evidence="3 4">
    <name type="scientific">Congregibacter litoralis KT71</name>
    <dbReference type="NCBI Taxonomy" id="314285"/>
    <lineage>
        <taxon>Bacteria</taxon>
        <taxon>Pseudomonadati</taxon>
        <taxon>Pseudomonadota</taxon>
        <taxon>Gammaproteobacteria</taxon>
        <taxon>Cellvibrionales</taxon>
        <taxon>Halieaceae</taxon>
        <taxon>Congregibacter</taxon>
    </lineage>
</organism>
<feature type="transmembrane region" description="Helical" evidence="1">
    <location>
        <begin position="12"/>
        <end position="27"/>
    </location>
</feature>
<dbReference type="AlphaFoldDB" id="A4AAH0"/>
<feature type="domain" description="Inner membrane protein YgaP-like transmembrane" evidence="2">
    <location>
        <begin position="3"/>
        <end position="67"/>
    </location>
</feature>
<dbReference type="EMBL" id="AAOA02000003">
    <property type="protein sequence ID" value="EAQ97047.2"/>
    <property type="molecule type" value="Genomic_DNA"/>
</dbReference>
<dbReference type="Proteomes" id="UP000019205">
    <property type="component" value="Chromosome"/>
</dbReference>
<dbReference type="STRING" id="314285.KT71_12330"/>
<dbReference type="RefSeq" id="WP_023660036.1">
    <property type="nucleotide sequence ID" value="NZ_CM002299.1"/>
</dbReference>
<comment type="caution">
    <text evidence="3">The sequence shown here is derived from an EMBL/GenBank/DDBJ whole genome shotgun (WGS) entry which is preliminary data.</text>
</comment>
<evidence type="ECO:0000313" key="3">
    <source>
        <dbReference type="EMBL" id="EAQ97047.2"/>
    </source>
</evidence>
<gene>
    <name evidence="3" type="ORF">KT71_12330</name>
</gene>
<keyword evidence="1" id="KW-0812">Transmembrane</keyword>
<protein>
    <recommendedName>
        <fullName evidence="2">Inner membrane protein YgaP-like transmembrane domain-containing protein</fullName>
    </recommendedName>
</protein>
<keyword evidence="1" id="KW-0472">Membrane</keyword>
<sequence length="80" mass="8492">MINRNIGTVERVIRFALAVIVVGWILSSERFGLAQGGAVLIAFALLWNSIFGRCYLWGWLGLSSCGPNDDCSAGGGDSTA</sequence>
<reference evidence="3 4" key="1">
    <citation type="journal article" date="2007" name="Proc. Natl. Acad. Sci. U.S.A.">
        <title>Characterization of a marine gammaproteobacterium capable of aerobic anoxygenic photosynthesis.</title>
        <authorList>
            <person name="Fuchs B.M."/>
            <person name="Spring S."/>
            <person name="Teeling H."/>
            <person name="Quast C."/>
            <person name="Wulf J."/>
            <person name="Schattenhofer M."/>
            <person name="Yan S."/>
            <person name="Ferriera S."/>
            <person name="Johnson J."/>
            <person name="Glockner F.O."/>
            <person name="Amann R."/>
        </authorList>
    </citation>
    <scope>NUCLEOTIDE SEQUENCE [LARGE SCALE GENOMIC DNA]</scope>
    <source>
        <strain evidence="3">KT71</strain>
    </source>
</reference>
<accession>A4AAH0</accession>
<dbReference type="Pfam" id="PF11127">
    <property type="entry name" value="YgaP-like_TM"/>
    <property type="match status" value="1"/>
</dbReference>
<dbReference type="OrthoDB" id="5739482at2"/>